<dbReference type="STRING" id="121719.APZ00_02565"/>
<dbReference type="Pfam" id="PF13460">
    <property type="entry name" value="NAD_binding_10"/>
    <property type="match status" value="1"/>
</dbReference>
<dbReference type="Gene3D" id="3.90.25.10">
    <property type="entry name" value="UDP-galactose 4-epimerase, domain 1"/>
    <property type="match status" value="1"/>
</dbReference>
<dbReference type="EMBL" id="CP013068">
    <property type="protein sequence ID" value="ALV26094.1"/>
    <property type="molecule type" value="Genomic_DNA"/>
</dbReference>
<sequence length="294" mass="31416">MVGATNVLVTGGTGKTGRHVVEGLRRRGVAHTIASRKPPKIPHGVRFDWMDQGSFETALAGIDAVYLVAPAGVPDPLPSMSSFISLAIESGVRRFVLLSSSAIPIDGPVLGGVHRFLADNAPEWAVIRPSWFFENFTLGHHGDTIRVRDSIYSATGDAGIAFVGAEDIGEAGAVCLCAGRPLNGDAILTGPTVHTYDEMAEIISKHAGRPIRHLRLDPVELAQKFIEFGLDDGYSEILAQLDNFLAGGSEARTTDAVATLTGRPARSFENFAQANKAYWSRQNHGCGNISGWAR</sequence>
<proteinExistence type="predicted"/>
<feature type="domain" description="NAD(P)-binding" evidence="1">
    <location>
        <begin position="11"/>
        <end position="103"/>
    </location>
</feature>
<dbReference type="AlphaFoldDB" id="A0A0U3FIX4"/>
<dbReference type="PANTHER" id="PTHR43162:SF1">
    <property type="entry name" value="PRESTALK A DIFFERENTIATION PROTEIN A"/>
    <property type="match status" value="1"/>
</dbReference>
<protein>
    <recommendedName>
        <fullName evidence="1">NAD(P)-binding domain-containing protein</fullName>
    </recommendedName>
</protein>
<evidence type="ECO:0000313" key="2">
    <source>
        <dbReference type="EMBL" id="ALV26094.1"/>
    </source>
</evidence>
<dbReference type="SUPFAM" id="SSF51735">
    <property type="entry name" value="NAD(P)-binding Rossmann-fold domains"/>
    <property type="match status" value="1"/>
</dbReference>
<dbReference type="Proteomes" id="UP000064921">
    <property type="component" value="Chromosome"/>
</dbReference>
<dbReference type="InterPro" id="IPR051604">
    <property type="entry name" value="Ergot_Alk_Oxidoreductase"/>
</dbReference>
<accession>A0A0U3FIX4</accession>
<name>A0A0U3FIX4_9HYPH</name>
<dbReference type="RefSeq" id="WP_058897993.1">
    <property type="nucleotide sequence ID" value="NZ_CM011124.1"/>
</dbReference>
<evidence type="ECO:0000313" key="3">
    <source>
        <dbReference type="Proteomes" id="UP000064921"/>
    </source>
</evidence>
<gene>
    <name evidence="2" type="ORF">APZ00_02565</name>
</gene>
<dbReference type="InterPro" id="IPR036291">
    <property type="entry name" value="NAD(P)-bd_dom_sf"/>
</dbReference>
<dbReference type="Gene3D" id="3.40.50.720">
    <property type="entry name" value="NAD(P)-binding Rossmann-like Domain"/>
    <property type="match status" value="1"/>
</dbReference>
<dbReference type="InterPro" id="IPR016040">
    <property type="entry name" value="NAD(P)-bd_dom"/>
</dbReference>
<keyword evidence="3" id="KW-1185">Reference proteome</keyword>
<dbReference type="KEGG" id="pphr:APZ00_02565"/>
<dbReference type="PANTHER" id="PTHR43162">
    <property type="match status" value="1"/>
</dbReference>
<organism evidence="2 3">
    <name type="scientific">Pannonibacter phragmitetus</name>
    <dbReference type="NCBI Taxonomy" id="121719"/>
    <lineage>
        <taxon>Bacteria</taxon>
        <taxon>Pseudomonadati</taxon>
        <taxon>Pseudomonadota</taxon>
        <taxon>Alphaproteobacteria</taxon>
        <taxon>Hyphomicrobiales</taxon>
        <taxon>Stappiaceae</taxon>
        <taxon>Pannonibacter</taxon>
    </lineage>
</organism>
<reference evidence="2 3" key="1">
    <citation type="submission" date="2015-10" db="EMBL/GenBank/DDBJ databases">
        <title>The world's first case of liver abscess caused by Pannonibacter phragmitetus.</title>
        <authorList>
            <person name="Ming D."/>
            <person name="Wang M."/>
            <person name="Zhou Y."/>
            <person name="Jiang T."/>
            <person name="Hu S."/>
        </authorList>
    </citation>
    <scope>NUCLEOTIDE SEQUENCE [LARGE SCALE GENOMIC DNA]</scope>
    <source>
        <strain evidence="2 3">31801</strain>
    </source>
</reference>
<evidence type="ECO:0000259" key="1">
    <source>
        <dbReference type="Pfam" id="PF13460"/>
    </source>
</evidence>